<proteinExistence type="predicted"/>
<dbReference type="STRING" id="60547.GCA_000751215_05576"/>
<dbReference type="GO" id="GO:0043022">
    <property type="term" value="F:ribosome binding"/>
    <property type="evidence" value="ECO:0007669"/>
    <property type="project" value="InterPro"/>
</dbReference>
<feature type="domain" description="DUF883" evidence="1">
    <location>
        <begin position="93"/>
        <end position="121"/>
    </location>
</feature>
<dbReference type="EMBL" id="JFHC01000008">
    <property type="protein sequence ID" value="KDR43376.1"/>
    <property type="molecule type" value="Genomic_DNA"/>
</dbReference>
<dbReference type="Pfam" id="PF19029">
    <property type="entry name" value="DUF883_C"/>
    <property type="match status" value="1"/>
</dbReference>
<dbReference type="RefSeq" id="WP_035937986.1">
    <property type="nucleotide sequence ID" value="NZ_CADFFX010000011.1"/>
</dbReference>
<dbReference type="Proteomes" id="UP000027466">
    <property type="component" value="Unassembled WGS sequence"/>
</dbReference>
<evidence type="ECO:0000313" key="3">
    <source>
        <dbReference type="Proteomes" id="UP000027466"/>
    </source>
</evidence>
<organism evidence="2 3">
    <name type="scientific">Caballeronia glathei</name>
    <dbReference type="NCBI Taxonomy" id="60547"/>
    <lineage>
        <taxon>Bacteria</taxon>
        <taxon>Pseudomonadati</taxon>
        <taxon>Pseudomonadota</taxon>
        <taxon>Betaproteobacteria</taxon>
        <taxon>Burkholderiales</taxon>
        <taxon>Burkholderiaceae</taxon>
        <taxon>Caballeronia</taxon>
    </lineage>
</organism>
<dbReference type="InterPro" id="IPR010279">
    <property type="entry name" value="YqjD/ElaB"/>
</dbReference>
<name>A0A069Q0V3_9BURK</name>
<sequence length="122" mass="12657">MGLFTRSTLDSKINGAADLGARAARGAGEAVDTASSQLRSLLDELDSSIRDAKDVDADKLRKDLQAKLKSVRSQMDGAGSAISGRLGDAAGYADEFVHDKPWHTLGAVAGLALLVGYLAGRA</sequence>
<dbReference type="PANTHER" id="PTHR35893">
    <property type="entry name" value="INNER MEMBRANE PROTEIN-RELATED"/>
    <property type="match status" value="1"/>
</dbReference>
<dbReference type="PANTHER" id="PTHR35893:SF3">
    <property type="entry name" value="INNER MEMBRANE PROTEIN"/>
    <property type="match status" value="1"/>
</dbReference>
<gene>
    <name evidence="2" type="ORF">BG61_38280</name>
</gene>
<dbReference type="InterPro" id="IPR043605">
    <property type="entry name" value="DUF883_C"/>
</dbReference>
<evidence type="ECO:0000313" key="2">
    <source>
        <dbReference type="EMBL" id="KDR43376.1"/>
    </source>
</evidence>
<dbReference type="AlphaFoldDB" id="A0A069Q0V3"/>
<protein>
    <recommendedName>
        <fullName evidence="1">DUF883 domain-containing protein</fullName>
    </recommendedName>
</protein>
<reference evidence="2 3" key="1">
    <citation type="submission" date="2014-03" db="EMBL/GenBank/DDBJ databases">
        <title>Draft Genome Sequences of Four Burkholderia Strains.</title>
        <authorList>
            <person name="Liu X.Y."/>
            <person name="Li C.X."/>
            <person name="Xu J.H."/>
        </authorList>
    </citation>
    <scope>NUCLEOTIDE SEQUENCE [LARGE SCALE GENOMIC DNA]</scope>
    <source>
        <strain evidence="2 3">DSM 50014</strain>
    </source>
</reference>
<keyword evidence="3" id="KW-1185">Reference proteome</keyword>
<accession>A0A069Q0V3</accession>
<comment type="caution">
    <text evidence="2">The sequence shown here is derived from an EMBL/GenBank/DDBJ whole genome shotgun (WGS) entry which is preliminary data.</text>
</comment>
<evidence type="ECO:0000259" key="1">
    <source>
        <dbReference type="Pfam" id="PF19029"/>
    </source>
</evidence>